<protein>
    <submittedName>
        <fullName evidence="6">LysR family transcriptional regulator</fullName>
    </submittedName>
</protein>
<gene>
    <name evidence="6" type="ORF">C7B46_07115</name>
</gene>
<keyword evidence="2" id="KW-0805">Transcription regulation</keyword>
<dbReference type="InterPro" id="IPR036388">
    <property type="entry name" value="WH-like_DNA-bd_sf"/>
</dbReference>
<keyword evidence="3" id="KW-0238">DNA-binding</keyword>
<feature type="domain" description="HTH lysR-type" evidence="5">
    <location>
        <begin position="8"/>
        <end position="65"/>
    </location>
</feature>
<dbReference type="Pfam" id="PF00126">
    <property type="entry name" value="HTH_1"/>
    <property type="match status" value="1"/>
</dbReference>
<dbReference type="InterPro" id="IPR005119">
    <property type="entry name" value="LysR_subst-bd"/>
</dbReference>
<dbReference type="PROSITE" id="PS50931">
    <property type="entry name" value="HTH_LYSR"/>
    <property type="match status" value="1"/>
</dbReference>
<dbReference type="GO" id="GO:0000976">
    <property type="term" value="F:transcription cis-regulatory region binding"/>
    <property type="evidence" value="ECO:0007669"/>
    <property type="project" value="TreeGrafter"/>
</dbReference>
<evidence type="ECO:0000259" key="5">
    <source>
        <dbReference type="PROSITE" id="PS50931"/>
    </source>
</evidence>
<dbReference type="Pfam" id="PF03466">
    <property type="entry name" value="LysR_substrate"/>
    <property type="match status" value="1"/>
</dbReference>
<evidence type="ECO:0000256" key="2">
    <source>
        <dbReference type="ARBA" id="ARBA00023015"/>
    </source>
</evidence>
<evidence type="ECO:0000256" key="3">
    <source>
        <dbReference type="ARBA" id="ARBA00023125"/>
    </source>
</evidence>
<comment type="caution">
    <text evidence="6">The sequence shown here is derived from an EMBL/GenBank/DDBJ whole genome shotgun (WGS) entry which is preliminary data.</text>
</comment>
<proteinExistence type="inferred from homology"/>
<organism evidence="6 7">
    <name type="scientific">Sulfobacillus benefaciens</name>
    <dbReference type="NCBI Taxonomy" id="453960"/>
    <lineage>
        <taxon>Bacteria</taxon>
        <taxon>Bacillati</taxon>
        <taxon>Bacillota</taxon>
        <taxon>Clostridia</taxon>
        <taxon>Eubacteriales</taxon>
        <taxon>Clostridiales Family XVII. Incertae Sedis</taxon>
        <taxon>Sulfobacillus</taxon>
    </lineage>
</organism>
<dbReference type="InterPro" id="IPR000847">
    <property type="entry name" value="LysR_HTH_N"/>
</dbReference>
<dbReference type="EMBL" id="PXYW01000013">
    <property type="protein sequence ID" value="PSR34027.1"/>
    <property type="molecule type" value="Genomic_DNA"/>
</dbReference>
<dbReference type="Gene3D" id="1.10.10.10">
    <property type="entry name" value="Winged helix-like DNA-binding domain superfamily/Winged helix DNA-binding domain"/>
    <property type="match status" value="1"/>
</dbReference>
<dbReference type="Gene3D" id="3.40.190.290">
    <property type="match status" value="1"/>
</dbReference>
<dbReference type="SUPFAM" id="SSF53850">
    <property type="entry name" value="Periplasmic binding protein-like II"/>
    <property type="match status" value="1"/>
</dbReference>
<evidence type="ECO:0000313" key="7">
    <source>
        <dbReference type="Proteomes" id="UP000242972"/>
    </source>
</evidence>
<evidence type="ECO:0000313" key="6">
    <source>
        <dbReference type="EMBL" id="PSR34027.1"/>
    </source>
</evidence>
<comment type="similarity">
    <text evidence="1">Belongs to the LysR transcriptional regulatory family.</text>
</comment>
<name>A0A2T2XHS8_9FIRM</name>
<dbReference type="AlphaFoldDB" id="A0A2T2XHS8"/>
<evidence type="ECO:0000256" key="1">
    <source>
        <dbReference type="ARBA" id="ARBA00009437"/>
    </source>
</evidence>
<dbReference type="Proteomes" id="UP000242972">
    <property type="component" value="Unassembled WGS sequence"/>
</dbReference>
<dbReference type="PRINTS" id="PR00039">
    <property type="entry name" value="HTHLYSR"/>
</dbReference>
<dbReference type="PANTHER" id="PTHR30126">
    <property type="entry name" value="HTH-TYPE TRANSCRIPTIONAL REGULATOR"/>
    <property type="match status" value="1"/>
</dbReference>
<dbReference type="InterPro" id="IPR036390">
    <property type="entry name" value="WH_DNA-bd_sf"/>
</dbReference>
<dbReference type="PANTHER" id="PTHR30126:SF39">
    <property type="entry name" value="HTH-TYPE TRANSCRIPTIONAL REGULATOR CYSL"/>
    <property type="match status" value="1"/>
</dbReference>
<accession>A0A2T2XHS8</accession>
<reference evidence="6 7" key="1">
    <citation type="journal article" date="2014" name="BMC Genomics">
        <title>Comparison of environmental and isolate Sulfobacillus genomes reveals diverse carbon, sulfur, nitrogen, and hydrogen metabolisms.</title>
        <authorList>
            <person name="Justice N.B."/>
            <person name="Norman A."/>
            <person name="Brown C.T."/>
            <person name="Singh A."/>
            <person name="Thomas B.C."/>
            <person name="Banfield J.F."/>
        </authorList>
    </citation>
    <scope>NUCLEOTIDE SEQUENCE [LARGE SCALE GENOMIC DNA]</scope>
    <source>
        <strain evidence="6">AMDSBA4</strain>
    </source>
</reference>
<dbReference type="SUPFAM" id="SSF46785">
    <property type="entry name" value="Winged helix' DNA-binding domain"/>
    <property type="match status" value="1"/>
</dbReference>
<dbReference type="FunFam" id="1.10.10.10:FF:000001">
    <property type="entry name" value="LysR family transcriptional regulator"/>
    <property type="match status" value="1"/>
</dbReference>
<sequence>MDPDDFLINLHPLRVFLVVARLLNFSRAAEELHISQSAVSTHVKTLELQVGVPLFDKRGRHVELTDAGTMLRDYGQRIFSLLDETSQAMNSVKGGQWGKLRVAADTTAGVYIVPAFLGLFRQQFPDVAISLDVVNRSQVVESLRLRQADIAVMGQVPDPPEQWDAKPFLDNELVVIGCPQHPWTTRQQVSLRELSETALLVREPGSGTRKALERLLDRVGLSLNIAMELGSNSTIKQAVSHGLGVAVISRRVIELELSAGRLVILDVEGFPIRREWYVVHLDKAYLAPPAKQFRQLLLTVNLKEPGVPGPSHQC</sequence>
<dbReference type="GO" id="GO:0003700">
    <property type="term" value="F:DNA-binding transcription factor activity"/>
    <property type="evidence" value="ECO:0007669"/>
    <property type="project" value="InterPro"/>
</dbReference>
<evidence type="ECO:0000256" key="4">
    <source>
        <dbReference type="ARBA" id="ARBA00023163"/>
    </source>
</evidence>
<keyword evidence="4" id="KW-0804">Transcription</keyword>